<dbReference type="AlphaFoldDB" id="A0A8H9K5Y5"/>
<sequence length="282" mass="31717">MSHAMTKSISVLVSPDVFEYADMQSIYENLSLSVSKSNEIMEQSGVSLRRTIKSIDTLKDTPEIKPGNWRDYVYLSKWEELPADITKHRHDTYKVVVLSTDNTPSFDCAATIGGVVFLRYTEFGVCSNPLILMHELGHADGLDHVSQHGVVMSDKLNIGAKLSSATRTHYQNIIGRHKEVFGVFEDTSKYELDPSLSYRVTSVSYNHERKQLELMVITNAERPIEAVARLIVPDLNNALSTDLKVSSVRFRALEGQELTKLVFKGAPYRGSNFYHVSIVESK</sequence>
<dbReference type="SUPFAM" id="SSF55486">
    <property type="entry name" value="Metalloproteases ('zincins'), catalytic domain"/>
    <property type="match status" value="1"/>
</dbReference>
<dbReference type="EMBL" id="DACRBY010000001">
    <property type="protein sequence ID" value="HAS8538448.1"/>
    <property type="molecule type" value="Genomic_DNA"/>
</dbReference>
<reference evidence="1" key="2">
    <citation type="submission" date="2019-01" db="EMBL/GenBank/DDBJ databases">
        <authorList>
            <consortium name="NCBI Pathogen Detection Project"/>
        </authorList>
    </citation>
    <scope>NUCLEOTIDE SEQUENCE</scope>
    <source>
        <strain evidence="1">BCW_3452</strain>
    </source>
</reference>
<comment type="caution">
    <text evidence="1">The sequence shown here is derived from an EMBL/GenBank/DDBJ whole genome shotgun (WGS) entry which is preliminary data.</text>
</comment>
<organism evidence="1">
    <name type="scientific">Vibrio vulnificus</name>
    <dbReference type="NCBI Taxonomy" id="672"/>
    <lineage>
        <taxon>Bacteria</taxon>
        <taxon>Pseudomonadati</taxon>
        <taxon>Pseudomonadota</taxon>
        <taxon>Gammaproteobacteria</taxon>
        <taxon>Vibrionales</taxon>
        <taxon>Vibrionaceae</taxon>
        <taxon>Vibrio</taxon>
    </lineage>
</organism>
<name>A0A8H9K5Y5_VIBVL</name>
<protein>
    <submittedName>
        <fullName evidence="1">Uncharacterized protein</fullName>
    </submittedName>
</protein>
<gene>
    <name evidence="1" type="ORF">I7730_01380</name>
</gene>
<evidence type="ECO:0000313" key="1">
    <source>
        <dbReference type="EMBL" id="HAS8538448.1"/>
    </source>
</evidence>
<proteinExistence type="predicted"/>
<accession>A0A8H9K5Y5</accession>
<dbReference type="Proteomes" id="UP000863257">
    <property type="component" value="Unassembled WGS sequence"/>
</dbReference>
<reference evidence="1" key="1">
    <citation type="journal article" date="2018" name="Genome Biol.">
        <title>SKESA: strategic k-mer extension for scrupulous assemblies.</title>
        <authorList>
            <person name="Souvorov A."/>
            <person name="Agarwala R."/>
            <person name="Lipman D.J."/>
        </authorList>
    </citation>
    <scope>NUCLEOTIDE SEQUENCE</scope>
    <source>
        <strain evidence="1">BCW_3452</strain>
    </source>
</reference>